<organism evidence="8 9">
    <name type="scientific">Pediococcus cellicola</name>
    <dbReference type="NCBI Taxonomy" id="319652"/>
    <lineage>
        <taxon>Bacteria</taxon>
        <taxon>Bacillati</taxon>
        <taxon>Bacillota</taxon>
        <taxon>Bacilli</taxon>
        <taxon>Lactobacillales</taxon>
        <taxon>Lactobacillaceae</taxon>
        <taxon>Pediococcus</taxon>
    </lineage>
</organism>
<proteinExistence type="predicted"/>
<dbReference type="Pfam" id="PF02237">
    <property type="entry name" value="BPL_C"/>
    <property type="match status" value="1"/>
</dbReference>
<evidence type="ECO:0000259" key="7">
    <source>
        <dbReference type="Pfam" id="PF03099"/>
    </source>
</evidence>
<dbReference type="Proteomes" id="UP000051568">
    <property type="component" value="Unassembled WGS sequence"/>
</dbReference>
<evidence type="ECO:0000256" key="5">
    <source>
        <dbReference type="ARBA" id="ARBA00024227"/>
    </source>
</evidence>
<protein>
    <recommendedName>
        <fullName evidence="5">biotin--[biotin carboxyl-carrier protein] ligase</fullName>
        <ecNumber evidence="5">6.3.4.15</ecNumber>
    </recommendedName>
</protein>
<dbReference type="InterPro" id="IPR004143">
    <property type="entry name" value="BPL_LPL_catalytic"/>
</dbReference>
<dbReference type="InterPro" id="IPR004408">
    <property type="entry name" value="Biotin_CoA_COase_ligase"/>
</dbReference>
<dbReference type="SUPFAM" id="SSF50037">
    <property type="entry name" value="C-terminal domain of transcriptional repressors"/>
    <property type="match status" value="1"/>
</dbReference>
<evidence type="ECO:0000259" key="6">
    <source>
        <dbReference type="Pfam" id="PF02237"/>
    </source>
</evidence>
<dbReference type="EC" id="6.3.4.15" evidence="5"/>
<gene>
    <name evidence="8" type="ORF">IV80_GL000824</name>
</gene>
<dbReference type="GO" id="GO:0005524">
    <property type="term" value="F:ATP binding"/>
    <property type="evidence" value="ECO:0007669"/>
    <property type="project" value="UniProtKB-KW"/>
</dbReference>
<dbReference type="GO" id="GO:0016740">
    <property type="term" value="F:transferase activity"/>
    <property type="evidence" value="ECO:0007669"/>
    <property type="project" value="UniProtKB-ARBA"/>
</dbReference>
<dbReference type="EMBL" id="JQBR01000002">
    <property type="protein sequence ID" value="KRN67287.1"/>
    <property type="molecule type" value="Genomic_DNA"/>
</dbReference>
<reference evidence="8 9" key="1">
    <citation type="journal article" date="2015" name="Genome Announc.">
        <title>Expanding the biotechnology potential of lactobacilli through comparative genomics of 213 strains and associated genera.</title>
        <authorList>
            <person name="Sun Z."/>
            <person name="Harris H.M."/>
            <person name="McCann A."/>
            <person name="Guo C."/>
            <person name="Argimon S."/>
            <person name="Zhang W."/>
            <person name="Yang X."/>
            <person name="Jeffery I.B."/>
            <person name="Cooney J.C."/>
            <person name="Kagawa T.F."/>
            <person name="Liu W."/>
            <person name="Song Y."/>
            <person name="Salvetti E."/>
            <person name="Wrobel A."/>
            <person name="Rasinkangas P."/>
            <person name="Parkhill J."/>
            <person name="Rea M.C."/>
            <person name="O'Sullivan O."/>
            <person name="Ritari J."/>
            <person name="Douillard F.P."/>
            <person name="Paul Ross R."/>
            <person name="Yang R."/>
            <person name="Briner A.E."/>
            <person name="Felis G.E."/>
            <person name="de Vos W.M."/>
            <person name="Barrangou R."/>
            <person name="Klaenhammer T.R."/>
            <person name="Caufield P.W."/>
            <person name="Cui Y."/>
            <person name="Zhang H."/>
            <person name="O'Toole P.W."/>
        </authorList>
    </citation>
    <scope>NUCLEOTIDE SEQUENCE [LARGE SCALE GENOMIC DNA]</scope>
    <source>
        <strain evidence="8 9">DSM 17757</strain>
    </source>
</reference>
<keyword evidence="4" id="KW-0092">Biotin</keyword>
<dbReference type="InterPro" id="IPR045864">
    <property type="entry name" value="aa-tRNA-synth_II/BPL/LPL"/>
</dbReference>
<comment type="caution">
    <text evidence="8">The sequence shown here is derived from an EMBL/GenBank/DDBJ whole genome shotgun (WGS) entry which is preliminary data.</text>
</comment>
<dbReference type="GO" id="GO:0004077">
    <property type="term" value="F:biotin--[biotin carboxyl-carrier protein] ligase activity"/>
    <property type="evidence" value="ECO:0007669"/>
    <property type="project" value="UniProtKB-EC"/>
</dbReference>
<evidence type="ECO:0000256" key="4">
    <source>
        <dbReference type="ARBA" id="ARBA00023267"/>
    </source>
</evidence>
<dbReference type="SUPFAM" id="SSF55681">
    <property type="entry name" value="Class II aaRS and biotin synthetases"/>
    <property type="match status" value="1"/>
</dbReference>
<keyword evidence="9" id="KW-1185">Reference proteome</keyword>
<feature type="domain" description="Biotin protein ligase C-terminal" evidence="6">
    <location>
        <begin position="214"/>
        <end position="258"/>
    </location>
</feature>
<dbReference type="PANTHER" id="PTHR12835:SF5">
    <property type="entry name" value="BIOTIN--PROTEIN LIGASE"/>
    <property type="match status" value="1"/>
</dbReference>
<keyword evidence="2" id="KW-0547">Nucleotide-binding</keyword>
<dbReference type="InterPro" id="IPR008988">
    <property type="entry name" value="Transcriptional_repressor_C"/>
</dbReference>
<dbReference type="Gene3D" id="3.30.930.10">
    <property type="entry name" value="Bira Bifunctional Protein, Domain 2"/>
    <property type="match status" value="1"/>
</dbReference>
<keyword evidence="3" id="KW-0067">ATP-binding</keyword>
<accession>A0A0R2IZ43</accession>
<evidence type="ECO:0000256" key="3">
    <source>
        <dbReference type="ARBA" id="ARBA00022840"/>
    </source>
</evidence>
<sequence>MVEIKFNVQKVRQTLAQNGIEFYSYAQIDSTNSQAKRMAHQLATLTHPIVLVANHQTNGYGRLDRSFYSPEDDGLYISFLIPVSQNDFNPGLLTTMTAVASLETLEQFFSVKLQIKWVNDLIYRKRKVGGILAEAVTDATTHKVTGVVIGIGVNLTTQKFPEEISQIAVALSNQVPNKDETEFIRAFVDNFFHHLTTYQTADFMTTYRKHSSVIGHRVRVQFQTKVVTGTVLDVADNGALVVQTDRTILHMTSGEIIHVRPIESV</sequence>
<dbReference type="Gene3D" id="2.30.30.100">
    <property type="match status" value="1"/>
</dbReference>
<evidence type="ECO:0000313" key="8">
    <source>
        <dbReference type="EMBL" id="KRN67287.1"/>
    </source>
</evidence>
<dbReference type="RefSeq" id="WP_057749092.1">
    <property type="nucleotide sequence ID" value="NZ_BJVH01000003.1"/>
</dbReference>
<dbReference type="InterPro" id="IPR003142">
    <property type="entry name" value="BPL_C"/>
</dbReference>
<dbReference type="NCBIfam" id="TIGR00121">
    <property type="entry name" value="birA_ligase"/>
    <property type="match status" value="1"/>
</dbReference>
<dbReference type="CDD" id="cd16442">
    <property type="entry name" value="BPL"/>
    <property type="match status" value="1"/>
</dbReference>
<dbReference type="PANTHER" id="PTHR12835">
    <property type="entry name" value="BIOTIN PROTEIN LIGASE"/>
    <property type="match status" value="1"/>
</dbReference>
<dbReference type="GO" id="GO:0009249">
    <property type="term" value="P:protein lipoylation"/>
    <property type="evidence" value="ECO:0007669"/>
    <property type="project" value="UniProtKB-ARBA"/>
</dbReference>
<evidence type="ECO:0000313" key="9">
    <source>
        <dbReference type="Proteomes" id="UP000051568"/>
    </source>
</evidence>
<name>A0A0R2IZ43_9LACO</name>
<evidence type="ECO:0000256" key="2">
    <source>
        <dbReference type="ARBA" id="ARBA00022741"/>
    </source>
</evidence>
<evidence type="ECO:0000256" key="1">
    <source>
        <dbReference type="ARBA" id="ARBA00022598"/>
    </source>
</evidence>
<feature type="domain" description="BPL/LPL catalytic" evidence="7">
    <location>
        <begin position="27"/>
        <end position="154"/>
    </location>
</feature>
<dbReference type="PATRIC" id="fig|319652.3.peg.832"/>
<dbReference type="STRING" id="319652.IV80_GL000824"/>
<keyword evidence="1 8" id="KW-0436">Ligase</keyword>
<dbReference type="AlphaFoldDB" id="A0A0R2IZ43"/>
<dbReference type="GO" id="GO:0005737">
    <property type="term" value="C:cytoplasm"/>
    <property type="evidence" value="ECO:0007669"/>
    <property type="project" value="TreeGrafter"/>
</dbReference>
<dbReference type="Pfam" id="PF03099">
    <property type="entry name" value="BPL_LplA_LipB"/>
    <property type="match status" value="1"/>
</dbReference>